<sequence length="287" mass="33647">MRELTKQQLHLWHNADMDDLFSSHRLKIFLLIAGISSISENVFETSVFAGLDWEQVLALHVWYLTPPTASIADAIASYETSFLTLSERFHSIQPRPKYMKMRRYHSSLLGIEMTYDLRYHILKLFCAGNYRLEVALNPQTHTRNCFDYGLGWLLQQAFTDLGYNNFPDHTVSLMNTHFSNQLETHGLWHWAIFILLHLKDSHERKRAIMDLLIRHVQLDNSVCDRKREDFLREHLKIPSEWINRAKAFKSYSLKRFGEAAHFFVLAVDPSEAHKIVMERLVADAVMN</sequence>
<name>A0ACC2NJ99_9HYME</name>
<protein>
    <submittedName>
        <fullName evidence="1">Uncharacterized protein</fullName>
    </submittedName>
</protein>
<gene>
    <name evidence="1" type="ORF">QAD02_002532</name>
</gene>
<comment type="caution">
    <text evidence="1">The sequence shown here is derived from an EMBL/GenBank/DDBJ whole genome shotgun (WGS) entry which is preliminary data.</text>
</comment>
<keyword evidence="2" id="KW-1185">Reference proteome</keyword>
<dbReference type="Proteomes" id="UP001239111">
    <property type="component" value="Chromosome 3"/>
</dbReference>
<accession>A0ACC2NJ99</accession>
<dbReference type="EMBL" id="CM056743">
    <property type="protein sequence ID" value="KAJ8671273.1"/>
    <property type="molecule type" value="Genomic_DNA"/>
</dbReference>
<proteinExistence type="predicted"/>
<organism evidence="1 2">
    <name type="scientific">Eretmocerus hayati</name>
    <dbReference type="NCBI Taxonomy" id="131215"/>
    <lineage>
        <taxon>Eukaryota</taxon>
        <taxon>Metazoa</taxon>
        <taxon>Ecdysozoa</taxon>
        <taxon>Arthropoda</taxon>
        <taxon>Hexapoda</taxon>
        <taxon>Insecta</taxon>
        <taxon>Pterygota</taxon>
        <taxon>Neoptera</taxon>
        <taxon>Endopterygota</taxon>
        <taxon>Hymenoptera</taxon>
        <taxon>Apocrita</taxon>
        <taxon>Proctotrupomorpha</taxon>
        <taxon>Chalcidoidea</taxon>
        <taxon>Aphelinidae</taxon>
        <taxon>Aphelininae</taxon>
        <taxon>Eretmocerus</taxon>
    </lineage>
</organism>
<evidence type="ECO:0000313" key="2">
    <source>
        <dbReference type="Proteomes" id="UP001239111"/>
    </source>
</evidence>
<evidence type="ECO:0000313" key="1">
    <source>
        <dbReference type="EMBL" id="KAJ8671273.1"/>
    </source>
</evidence>
<reference evidence="1" key="1">
    <citation type="submission" date="2023-04" db="EMBL/GenBank/DDBJ databases">
        <title>A chromosome-level genome assembly of the parasitoid wasp Eretmocerus hayati.</title>
        <authorList>
            <person name="Zhong Y."/>
            <person name="Liu S."/>
            <person name="Liu Y."/>
        </authorList>
    </citation>
    <scope>NUCLEOTIDE SEQUENCE</scope>
    <source>
        <strain evidence="1">ZJU_SS_LIU_2023</strain>
    </source>
</reference>
<feature type="non-terminal residue" evidence="1">
    <location>
        <position position="287"/>
    </location>
</feature>